<comment type="function">
    <text evidence="1">SASP are bound to spore DNA. They are double-stranded DNA-binding proteins that cause DNA to change to an a-like conformation. They protect the DNA backbone from chemical and enzymatic cleavage and are thus involved in dormant spore's high resistance to UV light.</text>
</comment>
<dbReference type="KEGG" id="crs:FQB35_05655"/>
<dbReference type="GO" id="GO:0006265">
    <property type="term" value="P:DNA topological change"/>
    <property type="evidence" value="ECO:0007669"/>
    <property type="project" value="InterPro"/>
</dbReference>
<dbReference type="InterPro" id="IPR001448">
    <property type="entry name" value="SASP_alpha/beta-type"/>
</dbReference>
<dbReference type="Gene3D" id="6.10.10.80">
    <property type="entry name" value="Small, acid-soluble spore protein, alpha/beta type-like"/>
    <property type="match status" value="1"/>
</dbReference>
<gene>
    <name evidence="2" type="ORF">FQB35_05655</name>
</gene>
<protein>
    <submittedName>
        <fullName evidence="2">Small, acid-soluble spore protein, alpha/beta type</fullName>
    </submittedName>
</protein>
<dbReference type="OrthoDB" id="9892853at2"/>
<evidence type="ECO:0000313" key="3">
    <source>
        <dbReference type="Proteomes" id="UP000324646"/>
    </source>
</evidence>
<dbReference type="EMBL" id="CP042243">
    <property type="protein sequence ID" value="QEK11895.1"/>
    <property type="molecule type" value="Genomic_DNA"/>
</dbReference>
<dbReference type="AlphaFoldDB" id="A0A5C0SBA0"/>
<keyword evidence="3" id="KW-1185">Reference proteome</keyword>
<sequence length="66" mass="7381">MGKRNKIPDFKELLSHTQQELGKELGLSNNEIGEKINDKPDLATRIAGGYVGGQMTKNIVRRSKKE</sequence>
<accession>A0A5C0SBA0</accession>
<dbReference type="RefSeq" id="WP_148809050.1">
    <property type="nucleotide sequence ID" value="NZ_CP042243.1"/>
</dbReference>
<dbReference type="GO" id="GO:0003690">
    <property type="term" value="F:double-stranded DNA binding"/>
    <property type="evidence" value="ECO:0007669"/>
    <property type="project" value="InterPro"/>
</dbReference>
<dbReference type="Pfam" id="PF00269">
    <property type="entry name" value="SASP"/>
    <property type="match status" value="1"/>
</dbReference>
<proteinExistence type="predicted"/>
<name>A0A5C0SBA0_CRATE</name>
<dbReference type="Proteomes" id="UP000324646">
    <property type="component" value="Chromosome"/>
</dbReference>
<dbReference type="InterPro" id="IPR038300">
    <property type="entry name" value="SASP_sf_alpha/beta"/>
</dbReference>
<evidence type="ECO:0000256" key="1">
    <source>
        <dbReference type="ARBA" id="ARBA00003863"/>
    </source>
</evidence>
<reference evidence="2 3" key="1">
    <citation type="submission" date="2019-07" db="EMBL/GenBank/DDBJ databases">
        <title>Complete genome of Crassaminicella thermophila SY095.</title>
        <authorList>
            <person name="Li X."/>
        </authorList>
    </citation>
    <scope>NUCLEOTIDE SEQUENCE [LARGE SCALE GENOMIC DNA]</scope>
    <source>
        <strain evidence="2 3">SY095</strain>
    </source>
</reference>
<evidence type="ECO:0000313" key="2">
    <source>
        <dbReference type="EMBL" id="QEK11895.1"/>
    </source>
</evidence>
<organism evidence="2 3">
    <name type="scientific">Crassaminicella thermophila</name>
    <dbReference type="NCBI Taxonomy" id="2599308"/>
    <lineage>
        <taxon>Bacteria</taxon>
        <taxon>Bacillati</taxon>
        <taxon>Bacillota</taxon>
        <taxon>Clostridia</taxon>
        <taxon>Eubacteriales</taxon>
        <taxon>Clostridiaceae</taxon>
        <taxon>Crassaminicella</taxon>
    </lineage>
</organism>